<sequence>MKKSSAETVVVVESPTKAKTIGAFLGKGFTVTSSYGHVRDLPKGELGVDVEGNFEPRYVIPTSARKHVSELKRLVSKADRVILATDEDREGEAIAWHLAEALGLKRADRIVFHEITKPAIAEALKHPREIDGRLVDAQQARRVLDRLVGYKLSPFLWKKVASHLSAGRVQSVAVRLIADRENEIRAFKAEKYWTIALLFSEFTAELFKIGGKPLPEPGIKEPERVEEIVKDLRSASYAVTEVQDKEVRRNPLPPFTTSTLQQEASRRLRFSAKQTMRVAQGLYERGLITYMRTDSVNLSHESLEMARAWIHAELGEAYLLPAPRAFKTKSRLAQEAHEAVRPTNLSFDPAKAGLEPREQKLYDLIRRRFIASQLPPARFAHRTIVITASGQSEAYLARAQGKTMLFDGYLKLWSQHILEQELPALKEGTALPLPEVHPDEHETEPPPRYNEASLIKTLEEFGIGRPSTYAPTISVIQERNYVEKDDGRRFRPTEIGEVVNKVLTEHFPQIVDIGFTAEMEEELDRVAEGGVSWQAVMRAFYVPFAENLEKKYVEVKKTAVFGKPKETDVVCDLCGKPMVVKTSRFGKFLACTGFPACRNTKPYLDESNTFGACPKCGEGLVIRRRTKRGRMFYGCSRYPKCDYASWKKPVTASEGETGTAQ</sequence>
<dbReference type="InterPro" id="IPR000380">
    <property type="entry name" value="Topo_IA"/>
</dbReference>
<keyword evidence="4" id="KW-0863">Zinc-finger</keyword>
<dbReference type="GO" id="GO:0008270">
    <property type="term" value="F:zinc ion binding"/>
    <property type="evidence" value="ECO:0007669"/>
    <property type="project" value="UniProtKB-KW"/>
</dbReference>
<proteinExistence type="inferred from homology"/>
<dbReference type="InterPro" id="IPR013824">
    <property type="entry name" value="Topo_IA_cen_sub1"/>
</dbReference>
<evidence type="ECO:0000256" key="6">
    <source>
        <dbReference type="ARBA" id="ARBA00022842"/>
    </source>
</evidence>
<dbReference type="InterPro" id="IPR005733">
    <property type="entry name" value="TopoI_bac-type"/>
</dbReference>
<evidence type="ECO:0000313" key="13">
    <source>
        <dbReference type="EMBL" id="OGG37630.1"/>
    </source>
</evidence>
<keyword evidence="7 10" id="KW-0799">Topoisomerase</keyword>
<dbReference type="GO" id="GO:0003677">
    <property type="term" value="F:DNA binding"/>
    <property type="evidence" value="ECO:0007669"/>
    <property type="project" value="UniProtKB-KW"/>
</dbReference>
<dbReference type="SUPFAM" id="SSF56712">
    <property type="entry name" value="Prokaryotic type I DNA topoisomerase"/>
    <property type="match status" value="1"/>
</dbReference>
<dbReference type="InterPro" id="IPR028612">
    <property type="entry name" value="Topoisom_1_IA"/>
</dbReference>
<keyword evidence="9 10" id="KW-0413">Isomerase</keyword>
<dbReference type="AlphaFoldDB" id="A0A1F6BL48"/>
<dbReference type="Pfam" id="PF01131">
    <property type="entry name" value="Topoisom_bac"/>
    <property type="match status" value="1"/>
</dbReference>
<dbReference type="Gene3D" id="1.10.460.10">
    <property type="entry name" value="Topoisomerase I, domain 2"/>
    <property type="match status" value="1"/>
</dbReference>
<dbReference type="InterPro" id="IPR003601">
    <property type="entry name" value="Topo_IA_2"/>
</dbReference>
<dbReference type="InterPro" id="IPR013497">
    <property type="entry name" value="Topo_IA_cen"/>
</dbReference>
<evidence type="ECO:0000256" key="8">
    <source>
        <dbReference type="ARBA" id="ARBA00023125"/>
    </source>
</evidence>
<gene>
    <name evidence="10" type="primary">topA</name>
    <name evidence="13" type="ORF">A2110_00620</name>
</gene>
<comment type="subunit">
    <text evidence="10">Monomer.</text>
</comment>
<dbReference type="InterPro" id="IPR003602">
    <property type="entry name" value="Topo_IA_DNA-bd_dom"/>
</dbReference>
<evidence type="ECO:0000256" key="1">
    <source>
        <dbReference type="ARBA" id="ARBA00000213"/>
    </source>
</evidence>
<dbReference type="InterPro" id="IPR023406">
    <property type="entry name" value="Topo_IA_AS"/>
</dbReference>
<comment type="caution">
    <text evidence="13">The sequence shown here is derived from an EMBL/GenBank/DDBJ whole genome shotgun (WGS) entry which is preliminary data.</text>
</comment>
<feature type="site" description="Interaction with DNA" evidence="10">
    <location>
        <position position="37"/>
    </location>
</feature>
<dbReference type="PANTHER" id="PTHR42785">
    <property type="entry name" value="DNA TOPOISOMERASE, TYPE IA, CORE"/>
    <property type="match status" value="1"/>
</dbReference>
<dbReference type="SMART" id="SM00437">
    <property type="entry name" value="TOP1Ac"/>
    <property type="match status" value="1"/>
</dbReference>
<reference evidence="13 14" key="1">
    <citation type="journal article" date="2016" name="Nat. Commun.">
        <title>Thousands of microbial genomes shed light on interconnected biogeochemical processes in an aquifer system.</title>
        <authorList>
            <person name="Anantharaman K."/>
            <person name="Brown C.T."/>
            <person name="Hug L.A."/>
            <person name="Sharon I."/>
            <person name="Castelle C.J."/>
            <person name="Probst A.J."/>
            <person name="Thomas B.C."/>
            <person name="Singh A."/>
            <person name="Wilkins M.J."/>
            <person name="Karaoz U."/>
            <person name="Brodie E.L."/>
            <person name="Williams K.H."/>
            <person name="Hubbard S.S."/>
            <person name="Banfield J.F."/>
        </authorList>
    </citation>
    <scope>NUCLEOTIDE SEQUENCE [LARGE SCALE GENOMIC DNA]</scope>
</reference>
<evidence type="ECO:0000259" key="12">
    <source>
        <dbReference type="PROSITE" id="PS52039"/>
    </source>
</evidence>
<dbReference type="PANTHER" id="PTHR42785:SF1">
    <property type="entry name" value="DNA TOPOISOMERASE"/>
    <property type="match status" value="1"/>
</dbReference>
<dbReference type="EMBL" id="MFKH01000006">
    <property type="protein sequence ID" value="OGG37630.1"/>
    <property type="molecule type" value="Genomic_DNA"/>
</dbReference>
<dbReference type="PROSITE" id="PS00396">
    <property type="entry name" value="TOPO_IA_1"/>
    <property type="match status" value="1"/>
</dbReference>
<feature type="site" description="Interaction with DNA" evidence="10">
    <location>
        <position position="479"/>
    </location>
</feature>
<dbReference type="CDD" id="cd03363">
    <property type="entry name" value="TOPRIM_TopoIA_TopoI"/>
    <property type="match status" value="1"/>
</dbReference>
<evidence type="ECO:0000256" key="7">
    <source>
        <dbReference type="ARBA" id="ARBA00023029"/>
    </source>
</evidence>
<dbReference type="InterPro" id="IPR023405">
    <property type="entry name" value="Topo_IA_core_domain"/>
</dbReference>
<dbReference type="SMART" id="SM00493">
    <property type="entry name" value="TOPRIM"/>
    <property type="match status" value="1"/>
</dbReference>
<dbReference type="InterPro" id="IPR013825">
    <property type="entry name" value="Topo_IA_cen_sub2"/>
</dbReference>
<dbReference type="InterPro" id="IPR013826">
    <property type="entry name" value="Topo_IA_cen_sub3"/>
</dbReference>
<dbReference type="EC" id="5.6.2.1" evidence="10"/>
<dbReference type="SMART" id="SM00436">
    <property type="entry name" value="TOP1Bc"/>
    <property type="match status" value="1"/>
</dbReference>
<dbReference type="PRINTS" id="PR00417">
    <property type="entry name" value="PRTPISMRASEI"/>
</dbReference>
<evidence type="ECO:0000256" key="10">
    <source>
        <dbReference type="HAMAP-Rule" id="MF_00952"/>
    </source>
</evidence>
<feature type="site" description="Interaction with DNA" evidence="10">
    <location>
        <position position="141"/>
    </location>
</feature>
<organism evidence="13 14">
    <name type="scientific">Candidatus Jorgensenbacteria bacterium GWA1_54_12</name>
    <dbReference type="NCBI Taxonomy" id="1798468"/>
    <lineage>
        <taxon>Bacteria</taxon>
        <taxon>Candidatus Joergenseniibacteriota</taxon>
    </lineage>
</organism>
<dbReference type="Proteomes" id="UP000176273">
    <property type="component" value="Unassembled WGS sequence"/>
</dbReference>
<dbReference type="PROSITE" id="PS50880">
    <property type="entry name" value="TOPRIM"/>
    <property type="match status" value="1"/>
</dbReference>
<dbReference type="STRING" id="1798468.A2110_00620"/>
<feature type="domain" description="Toprim" evidence="11">
    <location>
        <begin position="7"/>
        <end position="117"/>
    </location>
</feature>
<dbReference type="HAMAP" id="MF_00952">
    <property type="entry name" value="Topoisom_1_prok"/>
    <property type="match status" value="1"/>
</dbReference>
<evidence type="ECO:0000256" key="3">
    <source>
        <dbReference type="ARBA" id="ARBA00022723"/>
    </source>
</evidence>
<dbReference type="GO" id="GO:0006265">
    <property type="term" value="P:DNA topological change"/>
    <property type="evidence" value="ECO:0007669"/>
    <property type="project" value="UniProtKB-UniRule"/>
</dbReference>
<dbReference type="CDD" id="cd00186">
    <property type="entry name" value="TOP1Ac"/>
    <property type="match status" value="1"/>
</dbReference>
<keyword evidence="3" id="KW-0479">Metal-binding</keyword>
<keyword evidence="6" id="KW-0460">Magnesium</keyword>
<dbReference type="PROSITE" id="PS52039">
    <property type="entry name" value="TOPO_IA_2"/>
    <property type="match status" value="1"/>
</dbReference>
<dbReference type="Pfam" id="PF01396">
    <property type="entry name" value="Zn_ribbon_Top1"/>
    <property type="match status" value="2"/>
</dbReference>
<evidence type="ECO:0000256" key="5">
    <source>
        <dbReference type="ARBA" id="ARBA00022833"/>
    </source>
</evidence>
<dbReference type="Gene3D" id="1.10.290.10">
    <property type="entry name" value="Topoisomerase I, domain 4"/>
    <property type="match status" value="1"/>
</dbReference>
<dbReference type="InterPro" id="IPR034149">
    <property type="entry name" value="TOPRIM_TopoI"/>
</dbReference>
<dbReference type="GO" id="GO:0005694">
    <property type="term" value="C:chromosome"/>
    <property type="evidence" value="ECO:0007669"/>
    <property type="project" value="InterPro"/>
</dbReference>
<dbReference type="Gene3D" id="3.30.65.10">
    <property type="entry name" value="Bacterial Topoisomerase I, domain 1"/>
    <property type="match status" value="2"/>
</dbReference>
<dbReference type="SUPFAM" id="SSF57783">
    <property type="entry name" value="Zinc beta-ribbon"/>
    <property type="match status" value="1"/>
</dbReference>
<keyword evidence="8 10" id="KW-0238">DNA-binding</keyword>
<evidence type="ECO:0000313" key="14">
    <source>
        <dbReference type="Proteomes" id="UP000176273"/>
    </source>
</evidence>
<dbReference type="GO" id="GO:0003917">
    <property type="term" value="F:DNA topoisomerase type I (single strand cut, ATP-independent) activity"/>
    <property type="evidence" value="ECO:0007669"/>
    <property type="project" value="UniProtKB-UniRule"/>
</dbReference>
<dbReference type="Gene3D" id="3.40.50.140">
    <property type="match status" value="1"/>
</dbReference>
<comment type="function">
    <text evidence="10">Releases the supercoiling and torsional tension of DNA, which is introduced during the DNA replication and transcription, by transiently cleaving and rejoining one strand of the DNA duplex. Introduces a single-strand break via transesterification at a target site in duplex DNA. The scissile phosphodiester is attacked by the catalytic tyrosine of the enzyme, resulting in the formation of a DNA-(5'-phosphotyrosyl)-enzyme intermediate and the expulsion of a 3'-OH DNA strand. The free DNA strand then undergoes passage around the unbroken strand, thus removing DNA supercoils. Finally, in the religation step, the DNA 3'-OH attacks the covalent intermediate to expel the active-site tyrosine and restore the DNA phosphodiester backbone.</text>
</comment>
<evidence type="ECO:0000259" key="11">
    <source>
        <dbReference type="PROSITE" id="PS50880"/>
    </source>
</evidence>
<protein>
    <recommendedName>
        <fullName evidence="10">DNA topoisomerase 1</fullName>
        <ecNumber evidence="10">5.6.2.1</ecNumber>
    </recommendedName>
    <alternativeName>
        <fullName evidence="10">DNA topoisomerase I</fullName>
    </alternativeName>
</protein>
<dbReference type="InterPro" id="IPR013498">
    <property type="entry name" value="Topo_IA_Znf"/>
</dbReference>
<feature type="site" description="Interaction with DNA" evidence="10">
    <location>
        <position position="292"/>
    </location>
</feature>
<feature type="region of interest" description="Interaction with DNA" evidence="10">
    <location>
        <begin position="165"/>
        <end position="170"/>
    </location>
</feature>
<evidence type="ECO:0000256" key="4">
    <source>
        <dbReference type="ARBA" id="ARBA00022771"/>
    </source>
</evidence>
<dbReference type="Gene3D" id="2.70.20.10">
    <property type="entry name" value="Topoisomerase I, domain 3"/>
    <property type="match status" value="1"/>
</dbReference>
<dbReference type="Pfam" id="PF01751">
    <property type="entry name" value="Toprim"/>
    <property type="match status" value="1"/>
</dbReference>
<dbReference type="NCBIfam" id="TIGR01051">
    <property type="entry name" value="topA_bact"/>
    <property type="match status" value="1"/>
</dbReference>
<name>A0A1F6BL48_9BACT</name>
<feature type="domain" description="Topo IA-type catalytic" evidence="12">
    <location>
        <begin position="131"/>
        <end position="548"/>
    </location>
</feature>
<accession>A0A1F6BL48</accession>
<feature type="site" description="Interaction with DNA" evidence="10">
    <location>
        <position position="150"/>
    </location>
</feature>
<feature type="site" description="Interaction with DNA" evidence="10">
    <location>
        <position position="157"/>
    </location>
</feature>
<feature type="active site" description="O-(5'-phospho-DNA)-tyrosine intermediate" evidence="10">
    <location>
        <position position="290"/>
    </location>
</feature>
<comment type="catalytic activity">
    <reaction evidence="1 10">
        <text>ATP-independent breakage of single-stranded DNA, followed by passage and rejoining.</text>
        <dbReference type="EC" id="5.6.2.1"/>
    </reaction>
</comment>
<dbReference type="InterPro" id="IPR006171">
    <property type="entry name" value="TOPRIM_dom"/>
</dbReference>
<keyword evidence="5" id="KW-0862">Zinc</keyword>
<comment type="similarity">
    <text evidence="2 10">Belongs to the type IA topoisomerase family.</text>
</comment>
<evidence type="ECO:0000256" key="9">
    <source>
        <dbReference type="ARBA" id="ARBA00023235"/>
    </source>
</evidence>
<evidence type="ECO:0000256" key="2">
    <source>
        <dbReference type="ARBA" id="ARBA00009446"/>
    </source>
</evidence>
<feature type="site" description="Interaction with DNA" evidence="10">
    <location>
        <position position="145"/>
    </location>
</feature>
<feature type="site" description="Interaction with DNA" evidence="10">
    <location>
        <position position="142"/>
    </location>
</feature>